<name>B8IPP7_METNO</name>
<organism evidence="3 4">
    <name type="scientific">Methylobacterium nodulans (strain LMG 21967 / CNCM I-2342 / ORS 2060)</name>
    <dbReference type="NCBI Taxonomy" id="460265"/>
    <lineage>
        <taxon>Bacteria</taxon>
        <taxon>Pseudomonadati</taxon>
        <taxon>Pseudomonadota</taxon>
        <taxon>Alphaproteobacteria</taxon>
        <taxon>Hyphomicrobiales</taxon>
        <taxon>Methylobacteriaceae</taxon>
        <taxon>Methylobacterium</taxon>
    </lineage>
</organism>
<protein>
    <recommendedName>
        <fullName evidence="5">Lipoprotein</fullName>
    </recommendedName>
</protein>
<feature type="signal peptide" evidence="2">
    <location>
        <begin position="1"/>
        <end position="20"/>
    </location>
</feature>
<gene>
    <name evidence="3" type="ordered locus">Mnod_1555</name>
</gene>
<dbReference type="Proteomes" id="UP000008207">
    <property type="component" value="Chromosome"/>
</dbReference>
<feature type="chain" id="PRO_5002871824" description="Lipoprotein" evidence="2">
    <location>
        <begin position="21"/>
        <end position="88"/>
    </location>
</feature>
<evidence type="ECO:0000256" key="2">
    <source>
        <dbReference type="SAM" id="SignalP"/>
    </source>
</evidence>
<dbReference type="AlphaFoldDB" id="B8IPP7"/>
<accession>B8IPP7</accession>
<dbReference type="HOGENOM" id="CLU_2494354_0_0_5"/>
<feature type="compositionally biased region" description="Low complexity" evidence="1">
    <location>
        <begin position="41"/>
        <end position="50"/>
    </location>
</feature>
<dbReference type="eggNOG" id="ENOG5030VRU">
    <property type="taxonomic scope" value="Bacteria"/>
</dbReference>
<evidence type="ECO:0000313" key="4">
    <source>
        <dbReference type="Proteomes" id="UP000008207"/>
    </source>
</evidence>
<feature type="compositionally biased region" description="Polar residues" evidence="1">
    <location>
        <begin position="57"/>
        <end position="69"/>
    </location>
</feature>
<evidence type="ECO:0000256" key="1">
    <source>
        <dbReference type="SAM" id="MobiDB-lite"/>
    </source>
</evidence>
<dbReference type="RefSeq" id="WP_015928242.1">
    <property type="nucleotide sequence ID" value="NC_011894.1"/>
</dbReference>
<evidence type="ECO:0008006" key="5">
    <source>
        <dbReference type="Google" id="ProtNLM"/>
    </source>
</evidence>
<keyword evidence="4" id="KW-1185">Reference proteome</keyword>
<keyword evidence="2" id="KW-0732">Signal</keyword>
<evidence type="ECO:0000313" key="3">
    <source>
        <dbReference type="EMBL" id="ACL56547.1"/>
    </source>
</evidence>
<sequence length="88" mass="8807">MKRVLSVATALALLGTAAVAQTRTTNPHNEPPGQKMHESGSAKGTTGASGYTPGHEMQSTGSVKGTSGASGYAPGHDPASSKNSGTRR</sequence>
<dbReference type="OrthoDB" id="8005013at2"/>
<feature type="region of interest" description="Disordered" evidence="1">
    <location>
        <begin position="15"/>
        <end position="88"/>
    </location>
</feature>
<reference evidence="3 4" key="1">
    <citation type="submission" date="2009-01" db="EMBL/GenBank/DDBJ databases">
        <title>Complete sequence of chromosome of Methylobacterium nodulans ORS 2060.</title>
        <authorList>
            <consortium name="US DOE Joint Genome Institute"/>
            <person name="Lucas S."/>
            <person name="Copeland A."/>
            <person name="Lapidus A."/>
            <person name="Glavina del Rio T."/>
            <person name="Dalin E."/>
            <person name="Tice H."/>
            <person name="Bruce D."/>
            <person name="Goodwin L."/>
            <person name="Pitluck S."/>
            <person name="Sims D."/>
            <person name="Brettin T."/>
            <person name="Detter J.C."/>
            <person name="Han C."/>
            <person name="Larimer F."/>
            <person name="Land M."/>
            <person name="Hauser L."/>
            <person name="Kyrpides N."/>
            <person name="Ivanova N."/>
            <person name="Marx C.J."/>
            <person name="Richardson P."/>
        </authorList>
    </citation>
    <scope>NUCLEOTIDE SEQUENCE [LARGE SCALE GENOMIC DNA]</scope>
    <source>
        <strain evidence="4">LMG 21967 / CNCM I-2342 / ORS 2060</strain>
    </source>
</reference>
<dbReference type="EMBL" id="CP001349">
    <property type="protein sequence ID" value="ACL56547.1"/>
    <property type="molecule type" value="Genomic_DNA"/>
</dbReference>
<dbReference type="KEGG" id="mno:Mnod_1555"/>
<proteinExistence type="predicted"/>